<proteinExistence type="predicted"/>
<dbReference type="InterPro" id="IPR033799">
    <property type="entry name" value="CdiA_EC869-like"/>
</dbReference>
<protein>
    <recommendedName>
        <fullName evidence="1">CdiA toxin EC869-like domain-containing protein</fullName>
    </recommendedName>
</protein>
<dbReference type="Proteomes" id="UP000434475">
    <property type="component" value="Unassembled WGS sequence"/>
</dbReference>
<dbReference type="EMBL" id="WKPR01000059">
    <property type="protein sequence ID" value="MSB22938.1"/>
    <property type="molecule type" value="Genomic_DNA"/>
</dbReference>
<gene>
    <name evidence="2" type="ORF">GKE97_26210</name>
</gene>
<name>A0A174T9I0_FLAPL</name>
<dbReference type="Gene3D" id="3.40.1350.110">
    <property type="match status" value="1"/>
</dbReference>
<reference evidence="2 3" key="1">
    <citation type="journal article" date="2019" name="Nat. Med.">
        <title>A library of human gut bacterial isolates paired with longitudinal multiomics data enables mechanistic microbiome research.</title>
        <authorList>
            <person name="Poyet M."/>
            <person name="Groussin M."/>
            <person name="Gibbons S.M."/>
            <person name="Avila-Pacheco J."/>
            <person name="Jiang X."/>
            <person name="Kearney S.M."/>
            <person name="Perrotta A.R."/>
            <person name="Berdy B."/>
            <person name="Zhao S."/>
            <person name="Lieberman T.D."/>
            <person name="Swanson P.K."/>
            <person name="Smith M."/>
            <person name="Roesemann S."/>
            <person name="Alexander J.E."/>
            <person name="Rich S.A."/>
            <person name="Livny J."/>
            <person name="Vlamakis H."/>
            <person name="Clish C."/>
            <person name="Bullock K."/>
            <person name="Deik A."/>
            <person name="Scott J."/>
            <person name="Pierce K.A."/>
            <person name="Xavier R.J."/>
            <person name="Alm E.J."/>
        </authorList>
    </citation>
    <scope>NUCLEOTIDE SEQUENCE [LARGE SCALE GENOMIC DNA]</scope>
    <source>
        <strain evidence="2 3">BIOML-A2</strain>
    </source>
</reference>
<comment type="caution">
    <text evidence="2">The sequence shown here is derived from an EMBL/GenBank/DDBJ whole genome shotgun (WGS) entry which is preliminary data.</text>
</comment>
<accession>A0A174T9I0</accession>
<evidence type="ECO:0000259" key="1">
    <source>
        <dbReference type="Pfam" id="PF21111"/>
    </source>
</evidence>
<dbReference type="GO" id="GO:0004530">
    <property type="term" value="F:deoxyribonuclease I activity"/>
    <property type="evidence" value="ECO:0007669"/>
    <property type="project" value="InterPro"/>
</dbReference>
<feature type="domain" description="CdiA toxin EC869-like" evidence="1">
    <location>
        <begin position="134"/>
        <end position="240"/>
    </location>
</feature>
<evidence type="ECO:0000313" key="2">
    <source>
        <dbReference type="EMBL" id="MSB22938.1"/>
    </source>
</evidence>
<organism evidence="2 3">
    <name type="scientific">Flavonifractor plautii</name>
    <name type="common">Fusobacterium plautii</name>
    <dbReference type="NCBI Taxonomy" id="292800"/>
    <lineage>
        <taxon>Bacteria</taxon>
        <taxon>Bacillati</taxon>
        <taxon>Bacillota</taxon>
        <taxon>Clostridia</taxon>
        <taxon>Eubacteriales</taxon>
        <taxon>Oscillospiraceae</taxon>
        <taxon>Flavonifractor</taxon>
    </lineage>
</organism>
<evidence type="ECO:0000313" key="3">
    <source>
        <dbReference type="Proteomes" id="UP000434475"/>
    </source>
</evidence>
<sequence length="243" mass="27236">MSEKIAKELNEKGIGKIEDDALRVLLTDTVIYKNAQELQDEFYTIYIASGPAISTSHIIHTTLEPLYEEYQVPVHPDKEFWNGLFNAFNAGISVGMDFATMEMIADASYVNTNKNPWGKDVFTRGQIVDDALGNNLGRTFPRIDIWNKADDAIYSIKSYDTATSYQKARSWYKQLKCDINTLIDVTKDISYRGTTVAVSASTSKGLIIALPNKALTWSQRLDLLDAFTYAADNGIKLIIKVVK</sequence>
<dbReference type="Pfam" id="PF21111">
    <property type="entry name" value="CDI_toxin_EC869_like"/>
    <property type="match status" value="1"/>
</dbReference>
<dbReference type="AlphaFoldDB" id="A0A174T9I0"/>
<dbReference type="RefSeq" id="WP_033118767.1">
    <property type="nucleotide sequence ID" value="NZ_CANCWG010000021.1"/>
</dbReference>